<organism evidence="1">
    <name type="scientific">marine sediment metagenome</name>
    <dbReference type="NCBI Taxonomy" id="412755"/>
    <lineage>
        <taxon>unclassified sequences</taxon>
        <taxon>metagenomes</taxon>
        <taxon>ecological metagenomes</taxon>
    </lineage>
</organism>
<sequence>MFLFHTTNRKSAKEIIRSGYLRPRLGILSFSSNPHFGSSVDIFGTTFVYDEDIIFDRYQGEEIDQGSIDFIPGEDETFTRVPVAVSDAIEILPSRAAIRKYAFGMKFHFKDVRDRTTEATPSRVFRKV</sequence>
<dbReference type="AlphaFoldDB" id="A0A0F9T849"/>
<dbReference type="EMBL" id="LAZR01000312">
    <property type="protein sequence ID" value="KKN75339.1"/>
    <property type="molecule type" value="Genomic_DNA"/>
</dbReference>
<accession>A0A0F9T849</accession>
<name>A0A0F9T849_9ZZZZ</name>
<evidence type="ECO:0000313" key="1">
    <source>
        <dbReference type="EMBL" id="KKN75339.1"/>
    </source>
</evidence>
<protein>
    <submittedName>
        <fullName evidence="1">Uncharacterized protein</fullName>
    </submittedName>
</protein>
<gene>
    <name evidence="1" type="ORF">LCGC14_0381910</name>
</gene>
<comment type="caution">
    <text evidence="1">The sequence shown here is derived from an EMBL/GenBank/DDBJ whole genome shotgun (WGS) entry which is preliminary data.</text>
</comment>
<reference evidence="1" key="1">
    <citation type="journal article" date="2015" name="Nature">
        <title>Complex archaea that bridge the gap between prokaryotes and eukaryotes.</title>
        <authorList>
            <person name="Spang A."/>
            <person name="Saw J.H."/>
            <person name="Jorgensen S.L."/>
            <person name="Zaremba-Niedzwiedzka K."/>
            <person name="Martijn J."/>
            <person name="Lind A.E."/>
            <person name="van Eijk R."/>
            <person name="Schleper C."/>
            <person name="Guy L."/>
            <person name="Ettema T.J."/>
        </authorList>
    </citation>
    <scope>NUCLEOTIDE SEQUENCE</scope>
</reference>
<proteinExistence type="predicted"/>